<dbReference type="Pfam" id="PF00720">
    <property type="entry name" value="SSI"/>
    <property type="match status" value="1"/>
</dbReference>
<evidence type="ECO:0000256" key="7">
    <source>
        <dbReference type="ARBA" id="ARBA00023157"/>
    </source>
</evidence>
<dbReference type="PRINTS" id="PR00294">
    <property type="entry name" value="SSBTLNINHBTR"/>
</dbReference>
<keyword evidence="11" id="KW-1185">Reference proteome</keyword>
<evidence type="ECO:0000256" key="8">
    <source>
        <dbReference type="RuleBase" id="RU003471"/>
    </source>
</evidence>
<protein>
    <submittedName>
        <fullName evidence="10">SSI family serine proteinase inhibitor</fullName>
    </submittedName>
</protein>
<evidence type="ECO:0000256" key="1">
    <source>
        <dbReference type="ARBA" id="ARBA00004613"/>
    </source>
</evidence>
<dbReference type="InterPro" id="IPR036819">
    <property type="entry name" value="Subtilisin_inhibitor-like_sf"/>
</dbReference>
<dbReference type="InterPro" id="IPR020054">
    <property type="entry name" value="Prot_inh_SSI_I16_CS"/>
</dbReference>
<evidence type="ECO:0000256" key="2">
    <source>
        <dbReference type="ARBA" id="ARBA00010472"/>
    </source>
</evidence>
<name>A0ABN2QEI8_9PSEU</name>
<evidence type="ECO:0000313" key="11">
    <source>
        <dbReference type="Proteomes" id="UP001501116"/>
    </source>
</evidence>
<comment type="subunit">
    <text evidence="3">Homodimer.</text>
</comment>
<accession>A0ABN2QEI8</accession>
<dbReference type="PROSITE" id="PS00999">
    <property type="entry name" value="SSI"/>
    <property type="match status" value="1"/>
</dbReference>
<keyword evidence="4" id="KW-0964">Secreted</keyword>
<evidence type="ECO:0000313" key="10">
    <source>
        <dbReference type="EMBL" id="GAA1950723.1"/>
    </source>
</evidence>
<proteinExistence type="inferred from homology"/>
<reference evidence="10 11" key="1">
    <citation type="journal article" date="2019" name="Int. J. Syst. Evol. Microbiol.">
        <title>The Global Catalogue of Microorganisms (GCM) 10K type strain sequencing project: providing services to taxonomists for standard genome sequencing and annotation.</title>
        <authorList>
            <consortium name="The Broad Institute Genomics Platform"/>
            <consortium name="The Broad Institute Genome Sequencing Center for Infectious Disease"/>
            <person name="Wu L."/>
            <person name="Ma J."/>
        </authorList>
    </citation>
    <scope>NUCLEOTIDE SEQUENCE [LARGE SCALE GENOMIC DNA]</scope>
    <source>
        <strain evidence="10 11">JCM 14545</strain>
    </source>
</reference>
<dbReference type="EMBL" id="BAAANN010000006">
    <property type="protein sequence ID" value="GAA1950723.1"/>
    <property type="molecule type" value="Genomic_DNA"/>
</dbReference>
<comment type="caution">
    <text evidence="10">The sequence shown here is derived from an EMBL/GenBank/DDBJ whole genome shotgun (WGS) entry which is preliminary data.</text>
</comment>
<evidence type="ECO:0000256" key="6">
    <source>
        <dbReference type="ARBA" id="ARBA00022900"/>
    </source>
</evidence>
<feature type="domain" description="Subtilisin inhibitor" evidence="9">
    <location>
        <begin position="31"/>
        <end position="105"/>
    </location>
</feature>
<evidence type="ECO:0000259" key="9">
    <source>
        <dbReference type="Pfam" id="PF00720"/>
    </source>
</evidence>
<dbReference type="Proteomes" id="UP001501116">
    <property type="component" value="Unassembled WGS sequence"/>
</dbReference>
<keyword evidence="7" id="KW-1015">Disulfide bond</keyword>
<keyword evidence="5 8" id="KW-0646">Protease inhibitor</keyword>
<sequence length="119" mass="12179">MEPIVAGALTLASLGSPAATAPTSLQLNAHDTTGRVAAVSLACDPARGTHPKSDSACAVLDSVNGDFARLPLHDQACTLVYAPVEVTATGVYRGQRVDFRTTYPNRCAADAGSSGVFGF</sequence>
<dbReference type="Gene3D" id="3.30.350.10">
    <property type="entry name" value="Subtilisin inhibitor-like"/>
    <property type="match status" value="1"/>
</dbReference>
<dbReference type="InterPro" id="IPR000691">
    <property type="entry name" value="Prot_inh_I16_SSI"/>
</dbReference>
<dbReference type="SUPFAM" id="SSF55399">
    <property type="entry name" value="Subtilisin inhibitor"/>
    <property type="match status" value="1"/>
</dbReference>
<evidence type="ECO:0000256" key="4">
    <source>
        <dbReference type="ARBA" id="ARBA00022525"/>
    </source>
</evidence>
<keyword evidence="6 8" id="KW-0722">Serine protease inhibitor</keyword>
<comment type="subcellular location">
    <subcellularLocation>
        <location evidence="1">Secreted</location>
    </subcellularLocation>
</comment>
<organism evidence="10 11">
    <name type="scientific">Amycolatopsis minnesotensis</name>
    <dbReference type="NCBI Taxonomy" id="337894"/>
    <lineage>
        <taxon>Bacteria</taxon>
        <taxon>Bacillati</taxon>
        <taxon>Actinomycetota</taxon>
        <taxon>Actinomycetes</taxon>
        <taxon>Pseudonocardiales</taxon>
        <taxon>Pseudonocardiaceae</taxon>
        <taxon>Amycolatopsis</taxon>
    </lineage>
</organism>
<dbReference type="InterPro" id="IPR023549">
    <property type="entry name" value="Subtilisin_inhibitor"/>
</dbReference>
<comment type="similarity">
    <text evidence="2 8">Belongs to the protease inhibitor I16 (SSI) family.</text>
</comment>
<evidence type="ECO:0000256" key="3">
    <source>
        <dbReference type="ARBA" id="ARBA00011738"/>
    </source>
</evidence>
<gene>
    <name evidence="10" type="ORF">GCM10009754_19280</name>
</gene>
<evidence type="ECO:0000256" key="5">
    <source>
        <dbReference type="ARBA" id="ARBA00022690"/>
    </source>
</evidence>